<organism evidence="3 4">
    <name type="scientific">Variovorax guangxiensis</name>
    <dbReference type="NCBI Taxonomy" id="1775474"/>
    <lineage>
        <taxon>Bacteria</taxon>
        <taxon>Pseudomonadati</taxon>
        <taxon>Pseudomonadota</taxon>
        <taxon>Betaproteobacteria</taxon>
        <taxon>Burkholderiales</taxon>
        <taxon>Comamonadaceae</taxon>
        <taxon>Variovorax</taxon>
    </lineage>
</organism>
<feature type="domain" description="Filamentous haemagglutinin FhaB/tRNA nuclease CdiA-like TPS" evidence="2">
    <location>
        <begin position="74"/>
        <end position="194"/>
    </location>
</feature>
<protein>
    <submittedName>
        <fullName evidence="3">Filamentous hemagglutinin N-terminal domain-containing protein</fullName>
    </submittedName>
</protein>
<comment type="caution">
    <text evidence="3">The sequence shown here is derived from an EMBL/GenBank/DDBJ whole genome shotgun (WGS) entry which is preliminary data.</text>
</comment>
<dbReference type="InterPro" id="IPR024973">
    <property type="entry name" value="ESPR"/>
</dbReference>
<name>A0A433MIH3_9BURK</name>
<gene>
    <name evidence="3" type="ORF">EJP67_11160</name>
</gene>
<evidence type="ECO:0000313" key="3">
    <source>
        <dbReference type="EMBL" id="RUR67613.1"/>
    </source>
</evidence>
<dbReference type="Pfam" id="PF13018">
    <property type="entry name" value="ESPR"/>
    <property type="match status" value="1"/>
</dbReference>
<dbReference type="NCBIfam" id="TIGR01731">
    <property type="entry name" value="fil_hemag_20aa"/>
    <property type="match status" value="21"/>
</dbReference>
<dbReference type="Gene3D" id="3.90.70.10">
    <property type="entry name" value="Cysteine proteinases"/>
    <property type="match status" value="1"/>
</dbReference>
<dbReference type="OrthoDB" id="5666689at2"/>
<feature type="region of interest" description="Disordered" evidence="1">
    <location>
        <begin position="367"/>
        <end position="421"/>
    </location>
</feature>
<feature type="compositionally biased region" description="Low complexity" evidence="1">
    <location>
        <begin position="367"/>
        <end position="415"/>
    </location>
</feature>
<dbReference type="InterPro" id="IPR010069">
    <property type="entry name" value="CdiA_FHA1_rpt"/>
</dbReference>
<evidence type="ECO:0000313" key="4">
    <source>
        <dbReference type="Proteomes" id="UP000281118"/>
    </source>
</evidence>
<dbReference type="InterPro" id="IPR012334">
    <property type="entry name" value="Pectin_lyas_fold"/>
</dbReference>
<dbReference type="SUPFAM" id="SSF51126">
    <property type="entry name" value="Pectin lyase-like"/>
    <property type="match status" value="1"/>
</dbReference>
<dbReference type="InterPro" id="IPR025157">
    <property type="entry name" value="Hemagglutinin_rpt"/>
</dbReference>
<proteinExistence type="predicted"/>
<dbReference type="Pfam" id="PF13332">
    <property type="entry name" value="Fil_haemagg_2"/>
    <property type="match status" value="3"/>
</dbReference>
<dbReference type="InterPro" id="IPR008638">
    <property type="entry name" value="FhaB/CdiA-like_TPS"/>
</dbReference>
<dbReference type="SMART" id="SM00912">
    <property type="entry name" value="Haemagg_act"/>
    <property type="match status" value="1"/>
</dbReference>
<dbReference type="InterPro" id="IPR011050">
    <property type="entry name" value="Pectin_lyase_fold/virulence"/>
</dbReference>
<dbReference type="Gene3D" id="2.160.20.10">
    <property type="entry name" value="Single-stranded right-handed beta-helix, Pectin lyase-like"/>
    <property type="match status" value="1"/>
</dbReference>
<sequence>MNRHLHRVVFNAARGMRMVVQETAASTGKGASRATTAAGAAALAGVLIAGAAHAQIVGAPNVPGNLRPTVLTAPNGVPLVNIQTPSAAGVSRNVYNQFSVGSNGAILNNSRVNVQTQLGGFVQGNPNLATGPARIILNEVNGGTPSQLRGYIEVGGQRAEVIIANPAGISVDGGGFINASRATLTTGTPQFNAVGGLDSFLVRGGTITIDGAGLDASKTDYAAILARAVQANASIWASELKVVTGANQVSADHTQITPTTGTGAAPTFTLDVAALGGMYAGKITLVGNEAGLGVRNAGNIGASNGNLIVTGAGRLENTGTLEGTRVEISSASDIDNRGGTIRQTSSVGLGITAPVLSNTNSGIIGIEPAPAPIAGTEGSTSNGSDTGTSGTASPSVSPTGTSSGTGSGSSNAASPAPAPFVPTSPGTITAAATILNDGGRIYTGGPIALQTPQINNAGGTLSVASMAVTGPNFSNAGGTLNVSQSFGANVGTFDNTGGKLNAGSLTIATSGDLINTDGVLTSASDANLTVGGRAENTRGTISATGVLTANVVGATTNNGGTLTSNQTLSLNTGSLENTGGSVQSAQAGVQLGVANALTNGSGGSISAATDLSIQTGSLTNGGSLRGSNDANIAVGGALTNDGSVTAGRNTTITAGSVHSGTSSVLGAGAQGDGKLGGVGDLRVTSSGALVANGSNIAAGNAALQGASIDLSTSQTSAINIAVTATQGNVTTSNATVVTPGTLSITANSHAAQTLVNDAGKLNASQLQIDASNLANTNKGEIVQTGTGATTIATSGTLNNDGGRIASNGQDLTLQGMAITSNVGKIEHAGPGTLTITGGSFNGADGQITANNALVVAVSGAFNQDGGKATTSAKQISIDAGSLSNRGGQIVQTGSDATRITVVGAIDNTSGTIASNGNTTIATGSLTNQGGSVRAAETSSLGLTVGGLLDNSNKGSIGAGGNTTATAGSLNNDAGSVTAVGDLSATIGGAAMNVGGTLAANGSTTLLVDGMLDNSGGTAAAVKGNLSVTTSGATTNTGGTLQAGANVALTNGGLINRGGTVFGESLSVDTHKNALDNSKQGTLAAATTVDIKSGALNNDTGLIQSNGGAMTIDTDGQKLTNSNAANYTTKQGGITSADTLTLKNVGDVDNAAGFIGAKNALNADTRLFTNTGNGQVIGQSAVVINTNGARYDNGGGQTLAVGNLDINAGSIANTSGLVRSAATTTLNAGSIGNKDTLGANQGIEGKSVAIGTGELDNTSGAIRADVDTTITSGGTVTNTNGLISAGNELSIRDPNRANPGAKTLNLVNTNGTLVADKSLKIDAATFSGDGKAVSGQDLSLALTQNVTNNGEVAANGNLSYTTTGNFTNNGKLLAGQTLTVGGNNVDNSANAEMSGTNTTINTSGTLTNRGLIDSKNDTQINAGTGTLKNIGTGRIYGNAISIATGTLENDAETVGGLTKAGTIAARSTLNIGATTITNREHALIFSGGMGAGAMSIGGSLDANRKATAQGSVLNNLSADIESLGDMSISMANVNNRDVHIQRGPQTVTFGLQIGIAPNTPLGSGIGRTTTYRMDEVTLDAANGLVFLQKTGELVGMGGYGVWNNLITTTEDTAINIDPAHLVAGGSMSVNGRLYNENSQVLAGGTITSTEYVSSQLSGTRTVTGSATVVNNEGQSQTPIPIPIITAPETITLGAYKYQENINATTGYDAGSAPVGSAAGSAGAAGGTNGGNRPDTIVQVTANVGAVIKTSGSAAGSADAAAGAGDTDASQTVPMVVRTSGPNTRIPTASLFSIRAGGGYLIETDPRFANYRNWLSSDYLLNSLGLDPNNILKRLGDGFYEQKLIREQVAQLTGYRYLDGYSNDDDQYAALMDAGATFAKQYGLRPGIALSAAQMAQLTSDIVWLVEQTVTLPDGSTQRVLVPQVYVRVRPGDIDGSGALLSADATVIKSSGDVVNTGTIAGRSLVSITADNVNNLDGGRIAGGSVGINARNNINNIGASITARDAAVLTAGGDINVETTTRSRGTSTGIDRVAGVYVTDPGGTLIASAGHDVNLIGAALVSAGSAAVGAGRNINLGTVSEGHTLVFNAPGAAGISTKSREVGSVIQGQDSVRMVAGHDVNVRASAVQSVNGALIVTAGNDINVTSGEATRNSASATQTSSKNLFRKSSSSTADTSATTEVLSSSLSGKSVALVANNDINLQAAQLRSADAMSLSAGRDINLTTANQTDLELHAAQSKTSGTAFGMGLAAATFMGDVTAVAIAGNKKSSNHADASISTQAIGTSISAGRLQTLSGRDTTLKAATVVADSDIIMMAGRNLTIESAQNQRISSRYDANSKSGMVGEWYNPAIGNVKGSQANAEIRTTQQASQVASLAGNVTMIAGNEYRQTASSIMAAGQAGPELGGNVNILAKNALINEAYNTTQSISLDKSSSTIVGGSANFMGVGTDTLKGGSSTIKAMGDIGGDGRMQALGAINLAMSGKQAYDAVQAIGGTGPLSYGVSVNVSRNSSQSTSFTNTSAAVGSSVVGANNVNIVATGGSKDSNIRAVGSTIAAGNTVNMAADNDVTLEASKNTSVTVGQNSSRGANVGVTFGAGAQNGFSIQLGVQSGKGSNNQNDTTYNATQVSGGKAVNVSTGRNLTLDGATIEGNRVTADVGGDLKITTLQDVSVGQSRQSSGGFGVSLCIPPICYGAVASVSGSAAGAKADGIFISPAVQSGIKAGDGGFDVKVAGNTDLKGAVIESTQAAIDGKKNNFSTGGTLTMTDLQNVSQSSGSSYSVSGGLSVGYTTAPTAATETAPARDMTASWTGPSNRPSGAAGVGSYSGNNQASVTKSGISGIAGDQSVRTGDNSSAGTLIKDWNTQTIIKDVQAQAQLSAQFGQNASKAVGDYANGKLKEANDLYNLAAAETDPTKKAALYSQADQLENDWKEGGAYRIAAHAAVGGLTGGAGGAAGAAASSVAIPAIGEQIANLDMPVPVKQALVMAMGTAIGAATGGAAGAAGAFNETSNNYLTATDLRNRQQKLEGCRARKDPACEVDVLRAYDLKSANNTGELKGSSLIEKMGLESVRAGLEQLLSDPTTSEETKAQARKSIKEINTAINVIDRAPVIKEALQLGLMAADIYTLGELTAARLLTTSIVKETVLARTGKSLSDDAAERIAGNFYADNAAATAAKNPLLVDSIPRNGNRLVLDQGMAPTCGHNSCGMVLDTLGNSVDVAKLIEKVPPGDLGIFPKQVEALMKAEGVDAVALGRRNVDDLARYTADGVPVVVRIVDKTGGTDFSHFVVVDGVTTRNGVRVVAIRDPQGKQYFSQQYFSPAGTFQTNFTGDVILPKPKKP</sequence>
<dbReference type="NCBIfam" id="TIGR01901">
    <property type="entry name" value="adhes_NPXG"/>
    <property type="match status" value="1"/>
</dbReference>
<dbReference type="Pfam" id="PF05860">
    <property type="entry name" value="TPS"/>
    <property type="match status" value="1"/>
</dbReference>
<evidence type="ECO:0000256" key="1">
    <source>
        <dbReference type="SAM" id="MobiDB-lite"/>
    </source>
</evidence>
<feature type="region of interest" description="Disordered" evidence="1">
    <location>
        <begin position="2792"/>
        <end position="2819"/>
    </location>
</feature>
<dbReference type="EMBL" id="RXFT01000004">
    <property type="protein sequence ID" value="RUR67613.1"/>
    <property type="molecule type" value="Genomic_DNA"/>
</dbReference>
<feature type="compositionally biased region" description="Polar residues" evidence="1">
    <location>
        <begin position="2802"/>
        <end position="2811"/>
    </location>
</feature>
<reference evidence="3 4" key="1">
    <citation type="submission" date="2018-12" db="EMBL/GenBank/DDBJ databases">
        <title>The genome sequences of Variovorax guangxiensis DSM 27352.</title>
        <authorList>
            <person name="Gao J."/>
            <person name="Sun J."/>
        </authorList>
    </citation>
    <scope>NUCLEOTIDE SEQUENCE [LARGE SCALE GENOMIC DNA]</scope>
    <source>
        <strain evidence="3 4">DSM 27352</strain>
    </source>
</reference>
<accession>A0A433MIH3</accession>
<dbReference type="Proteomes" id="UP000281118">
    <property type="component" value="Unassembled WGS sequence"/>
</dbReference>
<dbReference type="GO" id="GO:0003824">
    <property type="term" value="F:catalytic activity"/>
    <property type="evidence" value="ECO:0007669"/>
    <property type="project" value="UniProtKB-ARBA"/>
</dbReference>
<evidence type="ECO:0000259" key="2">
    <source>
        <dbReference type="SMART" id="SM00912"/>
    </source>
</evidence>